<feature type="region of interest" description="Disordered" evidence="3">
    <location>
        <begin position="544"/>
        <end position="592"/>
    </location>
</feature>
<dbReference type="PROSITE" id="PS50893">
    <property type="entry name" value="ABC_TRANSPORTER_2"/>
    <property type="match status" value="2"/>
</dbReference>
<proteinExistence type="predicted"/>
<feature type="compositionally biased region" description="Polar residues" evidence="3">
    <location>
        <begin position="573"/>
        <end position="583"/>
    </location>
</feature>
<feature type="domain" description="ABC transporter" evidence="4">
    <location>
        <begin position="331"/>
        <end position="545"/>
    </location>
</feature>
<evidence type="ECO:0000313" key="5">
    <source>
        <dbReference type="EMBL" id="MFC0423485.1"/>
    </source>
</evidence>
<evidence type="ECO:0000256" key="1">
    <source>
        <dbReference type="ARBA" id="ARBA00022741"/>
    </source>
</evidence>
<dbReference type="InterPro" id="IPR003593">
    <property type="entry name" value="AAA+_ATPase"/>
</dbReference>
<keyword evidence="2 5" id="KW-0067">ATP-binding</keyword>
<keyword evidence="6" id="KW-1185">Reference proteome</keyword>
<dbReference type="SUPFAM" id="SSF52540">
    <property type="entry name" value="P-loop containing nucleoside triphosphate hydrolases"/>
    <property type="match status" value="2"/>
</dbReference>
<accession>A0ABV6K206</accession>
<sequence>MILLQVQQVMRRFGADVLFDNVQMDIQEHARVALVGRNGAGKSTLLKMIAGETVPDEGQISMRKGLTIGYLAQDQGLDSSNTIWEEMSSVFAEVHALEAQMHRLETKLSDPTVIADDQAYQQTLKTYDQVQTEFQQKNGYGYQAEIRGVLHGFQFDADVYDKSVTELSGGQKTQLALAKLLLEKRDLLILDEPTNHLDVETLTWLESYLQSYTGALLIVSHDRYFLDRVVNEVYDLSHHEMVHYTGNYDQFVQEKAARIQAQWKHYEKQQAEISKLEDFVNKNIVRASTTKRAQARRKQLAKMDRLERPDNDEKTAHFGFHAAKQSGNIVLTVKDAAVGYSGHVLSEPDNLNVKKHEAIAIVGPNGIGKSTLLKSILGKIPFIKGQATFGTNVTTGYYDQEQRNLNDKKTVLSELWDEHPTTPEKDIRTILGSFLFTGEDVDKPIHALSGGERARLLLTKLAMQNNNFLILDEPTNHLDIDSREVLEVALNDFNGTLLFVSHDRYFINQVATSVVEVSPTGTELFLGDYDYYVEKKQEQAELAEAAASEAAESAAAANPTATSTAAEGVPRSKGQQNYQASKQQQREKRKLERSVAALEEKMSQLEEQATAIQEQMAQPENFADSGKLQDLQKELDAVTAEQERAETDWTEQAETLESFGE</sequence>
<evidence type="ECO:0000259" key="4">
    <source>
        <dbReference type="PROSITE" id="PS50893"/>
    </source>
</evidence>
<evidence type="ECO:0000313" key="6">
    <source>
        <dbReference type="Proteomes" id="UP001589855"/>
    </source>
</evidence>
<dbReference type="InterPro" id="IPR027417">
    <property type="entry name" value="P-loop_NTPase"/>
</dbReference>
<dbReference type="InterPro" id="IPR037118">
    <property type="entry name" value="Val-tRNA_synth_C_sf"/>
</dbReference>
<dbReference type="InterPro" id="IPR051309">
    <property type="entry name" value="ABCF_ATPase"/>
</dbReference>
<dbReference type="EMBL" id="JBHLUK010000051">
    <property type="protein sequence ID" value="MFC0423485.1"/>
    <property type="molecule type" value="Genomic_DNA"/>
</dbReference>
<dbReference type="Pfam" id="PF00005">
    <property type="entry name" value="ABC_tran"/>
    <property type="match status" value="2"/>
</dbReference>
<evidence type="ECO:0000256" key="3">
    <source>
        <dbReference type="SAM" id="MobiDB-lite"/>
    </source>
</evidence>
<dbReference type="Pfam" id="PF12848">
    <property type="entry name" value="ABC_tran_Xtn"/>
    <property type="match status" value="1"/>
</dbReference>
<dbReference type="CDD" id="cd03221">
    <property type="entry name" value="ABCF_EF-3"/>
    <property type="match status" value="2"/>
</dbReference>
<dbReference type="Proteomes" id="UP001589855">
    <property type="component" value="Unassembled WGS sequence"/>
</dbReference>
<evidence type="ECO:0000256" key="2">
    <source>
        <dbReference type="ARBA" id="ARBA00022840"/>
    </source>
</evidence>
<keyword evidence="1" id="KW-0547">Nucleotide-binding</keyword>
<dbReference type="Pfam" id="PF16326">
    <property type="entry name" value="ABC_tran_CTD"/>
    <property type="match status" value="1"/>
</dbReference>
<dbReference type="GO" id="GO:0005524">
    <property type="term" value="F:ATP binding"/>
    <property type="evidence" value="ECO:0007669"/>
    <property type="project" value="UniProtKB-KW"/>
</dbReference>
<reference evidence="5 6" key="1">
    <citation type="submission" date="2024-09" db="EMBL/GenBank/DDBJ databases">
        <authorList>
            <person name="Sun Q."/>
            <person name="Mori K."/>
        </authorList>
    </citation>
    <scope>NUCLEOTIDE SEQUENCE [LARGE SCALE GENOMIC DNA]</scope>
    <source>
        <strain evidence="5 6">TBRC 4575</strain>
    </source>
</reference>
<protein>
    <submittedName>
        <fullName evidence="5">ABC-F family ATP-binding cassette domain-containing protein</fullName>
    </submittedName>
</protein>
<dbReference type="InterPro" id="IPR032781">
    <property type="entry name" value="ABC_tran_Xtn"/>
</dbReference>
<gene>
    <name evidence="5" type="ORF">ACFFGS_05040</name>
</gene>
<name>A0ABV6K206_9LACO</name>
<dbReference type="RefSeq" id="WP_137646113.1">
    <property type="nucleotide sequence ID" value="NZ_BAABRM010000038.1"/>
</dbReference>
<organism evidence="5 6">
    <name type="scientific">Lactiplantibacillus plajomi</name>
    <dbReference type="NCBI Taxonomy" id="1457217"/>
    <lineage>
        <taxon>Bacteria</taxon>
        <taxon>Bacillati</taxon>
        <taxon>Bacillota</taxon>
        <taxon>Bacilli</taxon>
        <taxon>Lactobacillales</taxon>
        <taxon>Lactobacillaceae</taxon>
        <taxon>Lactiplantibacillus</taxon>
    </lineage>
</organism>
<dbReference type="PANTHER" id="PTHR42855">
    <property type="entry name" value="ABC TRANSPORTER ATP-BINDING SUBUNIT"/>
    <property type="match status" value="1"/>
</dbReference>
<dbReference type="Gene3D" id="1.10.287.380">
    <property type="entry name" value="Valyl-tRNA synthetase, C-terminal domain"/>
    <property type="match status" value="1"/>
</dbReference>
<dbReference type="InterPro" id="IPR032524">
    <property type="entry name" value="ABC_tran_C"/>
</dbReference>
<dbReference type="Gene3D" id="3.40.50.300">
    <property type="entry name" value="P-loop containing nucleotide triphosphate hydrolases"/>
    <property type="match status" value="2"/>
</dbReference>
<dbReference type="SMART" id="SM00382">
    <property type="entry name" value="AAA"/>
    <property type="match status" value="2"/>
</dbReference>
<dbReference type="PANTHER" id="PTHR42855:SF2">
    <property type="entry name" value="DRUG RESISTANCE ABC TRANSPORTER,ATP-BINDING PROTEIN"/>
    <property type="match status" value="1"/>
</dbReference>
<feature type="compositionally biased region" description="Low complexity" evidence="3">
    <location>
        <begin position="544"/>
        <end position="567"/>
    </location>
</feature>
<dbReference type="InterPro" id="IPR003439">
    <property type="entry name" value="ABC_transporter-like_ATP-bd"/>
</dbReference>
<comment type="caution">
    <text evidence="5">The sequence shown here is derived from an EMBL/GenBank/DDBJ whole genome shotgun (WGS) entry which is preliminary data.</text>
</comment>
<feature type="domain" description="ABC transporter" evidence="4">
    <location>
        <begin position="4"/>
        <end position="263"/>
    </location>
</feature>